<keyword evidence="2" id="KW-1185">Reference proteome</keyword>
<sequence length="293" mass="31782">MPTGIRMGSQVAPPGTIMLIDRIHLFFRTRLDANDLARRASLESPVTLLGVRNVSEHEAFGVGRASSTTIRRSCWPVPTNFREPLGEAAGVQQLRHASSESALSPASPDDRYEPVYEAMGEPGGNIAPNVNGADAAAPTLQRMLVLSAVDMALPTPLDMNLRRLNLIRDHYRAVVTGELRLADASFTNTVMRPFVTWMQALTSLDEEQYGRCGQCAKNLLLAVVSTEFDGSVTVTRLGSIDHVVSLLDERATAAYFLDEIEPLLRDFHRVVANTGGGSVALESTTEPLSAPAR</sequence>
<dbReference type="EMBL" id="CADIKM010000005">
    <property type="protein sequence ID" value="CAB3783069.1"/>
    <property type="molecule type" value="Genomic_DNA"/>
</dbReference>
<dbReference type="Proteomes" id="UP000494115">
    <property type="component" value="Unassembled WGS sequence"/>
</dbReference>
<reference evidence="1 2" key="1">
    <citation type="submission" date="2020-04" db="EMBL/GenBank/DDBJ databases">
        <authorList>
            <person name="De Canck E."/>
        </authorList>
    </citation>
    <scope>NUCLEOTIDE SEQUENCE [LARGE SCALE GENOMIC DNA]</scope>
    <source>
        <strain evidence="1 2">LMG 28138</strain>
    </source>
</reference>
<name>A0A6S7BB07_9BURK</name>
<protein>
    <submittedName>
        <fullName evidence="1">Uncharacterized protein</fullName>
    </submittedName>
</protein>
<evidence type="ECO:0000313" key="2">
    <source>
        <dbReference type="Proteomes" id="UP000494115"/>
    </source>
</evidence>
<dbReference type="AlphaFoldDB" id="A0A6S7BB07"/>
<organism evidence="1 2">
    <name type="scientific">Pararobbsia alpina</name>
    <dbReference type="NCBI Taxonomy" id="621374"/>
    <lineage>
        <taxon>Bacteria</taxon>
        <taxon>Pseudomonadati</taxon>
        <taxon>Pseudomonadota</taxon>
        <taxon>Betaproteobacteria</taxon>
        <taxon>Burkholderiales</taxon>
        <taxon>Burkholderiaceae</taxon>
        <taxon>Pararobbsia</taxon>
    </lineage>
</organism>
<proteinExistence type="predicted"/>
<accession>A0A6S7BB07</accession>
<evidence type="ECO:0000313" key="1">
    <source>
        <dbReference type="EMBL" id="CAB3783069.1"/>
    </source>
</evidence>
<gene>
    <name evidence="1" type="ORF">LMG28138_01565</name>
</gene>